<evidence type="ECO:0000313" key="5">
    <source>
        <dbReference type="EMBL" id="MBB3121362.1"/>
    </source>
</evidence>
<comment type="similarity">
    <text evidence="1">Belongs to the bacterial secretin family.</text>
</comment>
<dbReference type="PANTHER" id="PTHR30332">
    <property type="entry name" value="PROBABLE GENERAL SECRETION PATHWAY PROTEIN D"/>
    <property type="match status" value="1"/>
</dbReference>
<dbReference type="RefSeq" id="WP_221208219.1">
    <property type="nucleotide sequence ID" value="NZ_JACHXD010000015.1"/>
</dbReference>
<organism evidence="5 6">
    <name type="scientific">Pseudoduganella violacea</name>
    <dbReference type="NCBI Taxonomy" id="1715466"/>
    <lineage>
        <taxon>Bacteria</taxon>
        <taxon>Pseudomonadati</taxon>
        <taxon>Pseudomonadota</taxon>
        <taxon>Betaproteobacteria</taxon>
        <taxon>Burkholderiales</taxon>
        <taxon>Oxalobacteraceae</taxon>
        <taxon>Telluria group</taxon>
        <taxon>Pseudoduganella</taxon>
    </lineage>
</organism>
<accession>A0A7W5BDS5</accession>
<feature type="signal peptide" evidence="2">
    <location>
        <begin position="1"/>
        <end position="25"/>
    </location>
</feature>
<feature type="domain" description="Type II/III secretion system secretin-like" evidence="3">
    <location>
        <begin position="299"/>
        <end position="467"/>
    </location>
</feature>
<dbReference type="GO" id="GO:0015627">
    <property type="term" value="C:type II protein secretion system complex"/>
    <property type="evidence" value="ECO:0007669"/>
    <property type="project" value="TreeGrafter"/>
</dbReference>
<feature type="chain" id="PRO_5031346748" evidence="2">
    <location>
        <begin position="26"/>
        <end position="537"/>
    </location>
</feature>
<dbReference type="InterPro" id="IPR050810">
    <property type="entry name" value="Bact_Secretion_Sys_Channel"/>
</dbReference>
<dbReference type="InterPro" id="IPR001775">
    <property type="entry name" value="GspD/PilQ"/>
</dbReference>
<dbReference type="GO" id="GO:0009306">
    <property type="term" value="P:protein secretion"/>
    <property type="evidence" value="ECO:0007669"/>
    <property type="project" value="InterPro"/>
</dbReference>
<dbReference type="InterPro" id="IPR004846">
    <property type="entry name" value="T2SS/T3SS_dom"/>
</dbReference>
<dbReference type="Proteomes" id="UP000541535">
    <property type="component" value="Unassembled WGS sequence"/>
</dbReference>
<evidence type="ECO:0000313" key="6">
    <source>
        <dbReference type="Proteomes" id="UP000541535"/>
    </source>
</evidence>
<dbReference type="InterPro" id="IPR032789">
    <property type="entry name" value="T2SS-T3SS_pil_N"/>
</dbReference>
<dbReference type="Pfam" id="PF00263">
    <property type="entry name" value="Secretin"/>
    <property type="match status" value="1"/>
</dbReference>
<reference evidence="5 6" key="1">
    <citation type="submission" date="2020-08" db="EMBL/GenBank/DDBJ databases">
        <title>Genomic Encyclopedia of Type Strains, Phase III (KMG-III): the genomes of soil and plant-associated and newly described type strains.</title>
        <authorList>
            <person name="Whitman W."/>
        </authorList>
    </citation>
    <scope>NUCLEOTIDE SEQUENCE [LARGE SCALE GENOMIC DNA]</scope>
    <source>
        <strain evidence="5 6">CECT 8897</strain>
    </source>
</reference>
<comment type="caution">
    <text evidence="5">The sequence shown here is derived from an EMBL/GenBank/DDBJ whole genome shotgun (WGS) entry which is preliminary data.</text>
</comment>
<dbReference type="AlphaFoldDB" id="A0A7W5BDS5"/>
<evidence type="ECO:0000259" key="4">
    <source>
        <dbReference type="Pfam" id="PF13629"/>
    </source>
</evidence>
<dbReference type="PANTHER" id="PTHR30332:SF17">
    <property type="entry name" value="TYPE IV PILIATION SYSTEM PROTEIN DR_0774-RELATED"/>
    <property type="match status" value="1"/>
</dbReference>
<feature type="domain" description="Pilus formation protein N-terminal" evidence="4">
    <location>
        <begin position="62"/>
        <end position="129"/>
    </location>
</feature>
<name>A0A7W5BDS5_9BURK</name>
<evidence type="ECO:0000256" key="2">
    <source>
        <dbReference type="SAM" id="SignalP"/>
    </source>
</evidence>
<evidence type="ECO:0000256" key="1">
    <source>
        <dbReference type="RuleBase" id="RU004003"/>
    </source>
</evidence>
<proteinExistence type="inferred from homology"/>
<dbReference type="Pfam" id="PF13629">
    <property type="entry name" value="T2SS-T3SS_pil_N"/>
    <property type="match status" value="1"/>
</dbReference>
<dbReference type="PRINTS" id="PR00811">
    <property type="entry name" value="BCTERIALGSPD"/>
</dbReference>
<keyword evidence="6" id="KW-1185">Reference proteome</keyword>
<evidence type="ECO:0000259" key="3">
    <source>
        <dbReference type="Pfam" id="PF00263"/>
    </source>
</evidence>
<gene>
    <name evidence="5" type="ORF">FHS03_004440</name>
</gene>
<sequence length="537" mass="55418">MKPIRTAPQTAILACMLAAALPALAAAPADNAAPAKAGKQKAMTVASAAPAASAAGRTDLAPQVTLSEGKSTLMRLPYPAARMSVGDAHIADVILLNPSEIYMLGKSVGATNLILWAKNGDATIIDITVAIDTAALQARINLMMGNDKDVKVSAAADTLILSGTVPDVTRAEQILALANAYVQRTARTQNASAGGAAAAAAGAGGMQMGAQTVQPDPQTGLSPKIVNMLAIAAPQQVMLEVKVAEVSKTLVDQLGASLGLAKSHGSWTYTMLSNLLSNNPSKIDAFNNRNGNFLTVDAQKRDGLVKVLAEPTIMAISGQEASFLAGGKIFIPVSQTNNNGMPTITLEEKEFGVAVKFTPTVLEGGRINLKVAPEVSELNKEGIGISATGINTTAILPSFTTRRAATTVQLYDGQSFAIGGLIKNNVSTNIKALPVLGEVPVLGALFRSSDFQTDRSELVFIVTPRMVKPLPPDYSLPTDGYVEPGRGEFFLNGQMEGKKQSKAAPVGMPQASAEAGAVQGSAASAAAPKAAGGFDLY</sequence>
<protein>
    <submittedName>
        <fullName evidence="5">Pilus assembly protein CpaC</fullName>
    </submittedName>
</protein>
<keyword evidence="2" id="KW-0732">Signal</keyword>
<dbReference type="EMBL" id="JACHXD010000015">
    <property type="protein sequence ID" value="MBB3121362.1"/>
    <property type="molecule type" value="Genomic_DNA"/>
</dbReference>